<dbReference type="AlphaFoldDB" id="A0A1Y3BEG3"/>
<protein>
    <submittedName>
        <fullName evidence="2">Uncharacterized protein</fullName>
    </submittedName>
</protein>
<evidence type="ECO:0000256" key="1">
    <source>
        <dbReference type="SAM" id="MobiDB-lite"/>
    </source>
</evidence>
<reference evidence="2 3" key="1">
    <citation type="submission" date="2017-03" db="EMBL/GenBank/DDBJ databases">
        <title>Genome Survey of Euroglyphus maynei.</title>
        <authorList>
            <person name="Arlian L.G."/>
            <person name="Morgan M.S."/>
            <person name="Rider S.D."/>
        </authorList>
    </citation>
    <scope>NUCLEOTIDE SEQUENCE [LARGE SCALE GENOMIC DNA]</scope>
    <source>
        <strain evidence="2">Arlian Lab</strain>
        <tissue evidence="2">Whole body</tissue>
    </source>
</reference>
<comment type="caution">
    <text evidence="2">The sequence shown here is derived from an EMBL/GenBank/DDBJ whole genome shotgun (WGS) entry which is preliminary data.</text>
</comment>
<evidence type="ECO:0000313" key="2">
    <source>
        <dbReference type="EMBL" id="OTF78223.1"/>
    </source>
</evidence>
<dbReference type="EMBL" id="MUJZ01028910">
    <property type="protein sequence ID" value="OTF78223.1"/>
    <property type="molecule type" value="Genomic_DNA"/>
</dbReference>
<feature type="non-terminal residue" evidence="2">
    <location>
        <position position="118"/>
    </location>
</feature>
<sequence length="118" mass="13495">MGKPDDEERKFVKTTDKEEPITRAFSPDDKDDDLMDDQINKKAKKPMDEKITRAFSPEKLPEKTIESTSKVDEKITRAFEPQKDNDDWIQGLKSEAIPITDEGLTGKKPTKKDDIPES</sequence>
<feature type="region of interest" description="Disordered" evidence="1">
    <location>
        <begin position="1"/>
        <end position="68"/>
    </location>
</feature>
<dbReference type="Proteomes" id="UP000194236">
    <property type="component" value="Unassembled WGS sequence"/>
</dbReference>
<keyword evidence="3" id="KW-1185">Reference proteome</keyword>
<proteinExistence type="predicted"/>
<feature type="region of interest" description="Disordered" evidence="1">
    <location>
        <begin position="94"/>
        <end position="118"/>
    </location>
</feature>
<organism evidence="2 3">
    <name type="scientific">Euroglyphus maynei</name>
    <name type="common">Mayne's house dust mite</name>
    <dbReference type="NCBI Taxonomy" id="6958"/>
    <lineage>
        <taxon>Eukaryota</taxon>
        <taxon>Metazoa</taxon>
        <taxon>Ecdysozoa</taxon>
        <taxon>Arthropoda</taxon>
        <taxon>Chelicerata</taxon>
        <taxon>Arachnida</taxon>
        <taxon>Acari</taxon>
        <taxon>Acariformes</taxon>
        <taxon>Sarcoptiformes</taxon>
        <taxon>Astigmata</taxon>
        <taxon>Psoroptidia</taxon>
        <taxon>Analgoidea</taxon>
        <taxon>Pyroglyphidae</taxon>
        <taxon>Pyroglyphinae</taxon>
        <taxon>Euroglyphus</taxon>
    </lineage>
</organism>
<feature type="compositionally biased region" description="Basic and acidic residues" evidence="1">
    <location>
        <begin position="59"/>
        <end position="68"/>
    </location>
</feature>
<gene>
    <name evidence="2" type="ORF">BLA29_013894</name>
</gene>
<name>A0A1Y3BEG3_EURMA</name>
<accession>A0A1Y3BEG3</accession>
<evidence type="ECO:0000313" key="3">
    <source>
        <dbReference type="Proteomes" id="UP000194236"/>
    </source>
</evidence>
<feature type="compositionally biased region" description="Basic and acidic residues" evidence="1">
    <location>
        <begin position="1"/>
        <end position="21"/>
    </location>
</feature>